<dbReference type="AlphaFoldDB" id="A0A813NC21"/>
<evidence type="ECO:0000313" key="2">
    <source>
        <dbReference type="EMBL" id="CAF0734241.1"/>
    </source>
</evidence>
<reference evidence="2" key="1">
    <citation type="submission" date="2021-02" db="EMBL/GenBank/DDBJ databases">
        <authorList>
            <person name="Nowell W R."/>
        </authorList>
    </citation>
    <scope>NUCLEOTIDE SEQUENCE</scope>
</reference>
<evidence type="ECO:0000313" key="5">
    <source>
        <dbReference type="Proteomes" id="UP000663870"/>
    </source>
</evidence>
<feature type="transmembrane region" description="Helical" evidence="1">
    <location>
        <begin position="155"/>
        <end position="177"/>
    </location>
</feature>
<keyword evidence="1" id="KW-0472">Membrane</keyword>
<name>A0A813NC21_9BILA</name>
<gene>
    <name evidence="3" type="ORF">JXQ802_LOCUS22492</name>
    <name evidence="2" type="ORF">PYM288_LOCUS1153</name>
</gene>
<organism evidence="2 4">
    <name type="scientific">Rotaria sordida</name>
    <dbReference type="NCBI Taxonomy" id="392033"/>
    <lineage>
        <taxon>Eukaryota</taxon>
        <taxon>Metazoa</taxon>
        <taxon>Spiralia</taxon>
        <taxon>Gnathifera</taxon>
        <taxon>Rotifera</taxon>
        <taxon>Eurotatoria</taxon>
        <taxon>Bdelloidea</taxon>
        <taxon>Philodinida</taxon>
        <taxon>Philodinidae</taxon>
        <taxon>Rotaria</taxon>
    </lineage>
</organism>
<comment type="caution">
    <text evidence="2">The sequence shown here is derived from an EMBL/GenBank/DDBJ whole genome shotgun (WGS) entry which is preliminary data.</text>
</comment>
<keyword evidence="1" id="KW-1133">Transmembrane helix</keyword>
<protein>
    <submittedName>
        <fullName evidence="2">Uncharacterized protein</fullName>
    </submittedName>
</protein>
<proteinExistence type="predicted"/>
<evidence type="ECO:0000313" key="3">
    <source>
        <dbReference type="EMBL" id="CAF1165366.1"/>
    </source>
</evidence>
<accession>A0A813NC21</accession>
<sequence length="186" mass="21806">MNERLITRKQRQLDNKNKKINKKFFFYLNNLSNSSNEQQISLKRLSNNSKLNKKNRLTDLFFPTRSRIKLRQSQLSSNKQISSPLNEQVAKLNQRAVDVRNGIEQSLSSLHTQRLQYLTNLNEKTRDLEKAAEAFEYSSSKHLEQELNKTKKLSYIFKIAITICLTLFSFMIGYMIIQLIQDKGTV</sequence>
<evidence type="ECO:0000256" key="1">
    <source>
        <dbReference type="SAM" id="Phobius"/>
    </source>
</evidence>
<dbReference type="Proteomes" id="UP000663854">
    <property type="component" value="Unassembled WGS sequence"/>
</dbReference>
<keyword evidence="5" id="KW-1185">Reference proteome</keyword>
<dbReference type="EMBL" id="CAJNOL010000684">
    <property type="protein sequence ID" value="CAF1165366.1"/>
    <property type="molecule type" value="Genomic_DNA"/>
</dbReference>
<dbReference type="EMBL" id="CAJNOH010000006">
    <property type="protein sequence ID" value="CAF0734241.1"/>
    <property type="molecule type" value="Genomic_DNA"/>
</dbReference>
<keyword evidence="1" id="KW-0812">Transmembrane</keyword>
<dbReference type="Proteomes" id="UP000663870">
    <property type="component" value="Unassembled WGS sequence"/>
</dbReference>
<evidence type="ECO:0000313" key="4">
    <source>
        <dbReference type="Proteomes" id="UP000663854"/>
    </source>
</evidence>